<proteinExistence type="predicted"/>
<dbReference type="Pfam" id="PF03646">
    <property type="entry name" value="FlaG"/>
    <property type="match status" value="1"/>
</dbReference>
<comment type="caution">
    <text evidence="2">The sequence shown here is derived from an EMBL/GenBank/DDBJ whole genome shotgun (WGS) entry which is preliminary data.</text>
</comment>
<feature type="compositionally biased region" description="Polar residues" evidence="1">
    <location>
        <begin position="10"/>
        <end position="23"/>
    </location>
</feature>
<dbReference type="AlphaFoldDB" id="A0A9D1R6I9"/>
<organism evidence="2 3">
    <name type="scientific">Candidatus Acetatifactor stercoripullorum</name>
    <dbReference type="NCBI Taxonomy" id="2838414"/>
    <lineage>
        <taxon>Bacteria</taxon>
        <taxon>Bacillati</taxon>
        <taxon>Bacillota</taxon>
        <taxon>Clostridia</taxon>
        <taxon>Lachnospirales</taxon>
        <taxon>Lachnospiraceae</taxon>
        <taxon>Acetatifactor</taxon>
    </lineage>
</organism>
<reference evidence="2" key="1">
    <citation type="journal article" date="2021" name="PeerJ">
        <title>Extensive microbial diversity within the chicken gut microbiome revealed by metagenomics and culture.</title>
        <authorList>
            <person name="Gilroy R."/>
            <person name="Ravi A."/>
            <person name="Getino M."/>
            <person name="Pursley I."/>
            <person name="Horton D.L."/>
            <person name="Alikhan N.F."/>
            <person name="Baker D."/>
            <person name="Gharbi K."/>
            <person name="Hall N."/>
            <person name="Watson M."/>
            <person name="Adriaenssens E.M."/>
            <person name="Foster-Nyarko E."/>
            <person name="Jarju S."/>
            <person name="Secka A."/>
            <person name="Antonio M."/>
            <person name="Oren A."/>
            <person name="Chaudhuri R.R."/>
            <person name="La Ragione R."/>
            <person name="Hildebrand F."/>
            <person name="Pallen M.J."/>
        </authorList>
    </citation>
    <scope>NUCLEOTIDE SEQUENCE</scope>
    <source>
        <strain evidence="2">CHK195-6426</strain>
    </source>
</reference>
<sequence length="140" mass="15428">MAVEPLGSVMSVQAQSTAVQKQTTTERPEAAANSVQPVEKVDKTTAVVENSQSKGQADNTASQGQEQTNMEQIKKALEKLNKSMDHAEAVYGIHEGTNRVMIKIIDKDTKEVIRELPPEKTLNMIAKVWELAGLLVDERR</sequence>
<gene>
    <name evidence="2" type="ORF">H9742_09945</name>
</gene>
<keyword evidence="2" id="KW-0282">Flagellum</keyword>
<feature type="compositionally biased region" description="Polar residues" evidence="1">
    <location>
        <begin position="47"/>
        <end position="70"/>
    </location>
</feature>
<dbReference type="EMBL" id="DXGH01000052">
    <property type="protein sequence ID" value="HIW81819.1"/>
    <property type="molecule type" value="Genomic_DNA"/>
</dbReference>
<evidence type="ECO:0000256" key="1">
    <source>
        <dbReference type="SAM" id="MobiDB-lite"/>
    </source>
</evidence>
<evidence type="ECO:0000313" key="3">
    <source>
        <dbReference type="Proteomes" id="UP000824265"/>
    </source>
</evidence>
<name>A0A9D1R6I9_9FIRM</name>
<reference evidence="2" key="2">
    <citation type="submission" date="2021-04" db="EMBL/GenBank/DDBJ databases">
        <authorList>
            <person name="Gilroy R."/>
        </authorList>
    </citation>
    <scope>NUCLEOTIDE SEQUENCE</scope>
    <source>
        <strain evidence="2">CHK195-6426</strain>
    </source>
</reference>
<dbReference type="InterPro" id="IPR005186">
    <property type="entry name" value="FlaG"/>
</dbReference>
<dbReference type="SUPFAM" id="SSF160214">
    <property type="entry name" value="FlaG-like"/>
    <property type="match status" value="1"/>
</dbReference>
<feature type="region of interest" description="Disordered" evidence="1">
    <location>
        <begin position="1"/>
        <end position="70"/>
    </location>
</feature>
<evidence type="ECO:0000313" key="2">
    <source>
        <dbReference type="EMBL" id="HIW81819.1"/>
    </source>
</evidence>
<dbReference type="PANTHER" id="PTHR37166:SF1">
    <property type="entry name" value="PROTEIN FLAG"/>
    <property type="match status" value="1"/>
</dbReference>
<dbReference type="PANTHER" id="PTHR37166">
    <property type="entry name" value="PROTEIN FLAG"/>
    <property type="match status" value="1"/>
</dbReference>
<protein>
    <submittedName>
        <fullName evidence="2">Flagellar protein FlaG</fullName>
    </submittedName>
</protein>
<dbReference type="Gene3D" id="3.30.160.170">
    <property type="entry name" value="FlaG-like"/>
    <property type="match status" value="1"/>
</dbReference>
<accession>A0A9D1R6I9</accession>
<keyword evidence="2" id="KW-0966">Cell projection</keyword>
<keyword evidence="2" id="KW-0969">Cilium</keyword>
<dbReference type="Proteomes" id="UP000824265">
    <property type="component" value="Unassembled WGS sequence"/>
</dbReference>
<dbReference type="InterPro" id="IPR035924">
    <property type="entry name" value="FlaG-like_sf"/>
</dbReference>